<dbReference type="EMBL" id="CAMKVN010002970">
    <property type="protein sequence ID" value="CAI2183210.1"/>
    <property type="molecule type" value="Genomic_DNA"/>
</dbReference>
<evidence type="ECO:0000313" key="1">
    <source>
        <dbReference type="EMBL" id="CAI2183210.1"/>
    </source>
</evidence>
<sequence length="168" mass="19550">WEIGHINVSDQFWQYQKEIVKKTEIEGLKYENIYKLLALSSIIVLSWPYILSSLNEASFNHFLEKDAFMESGNSKLSRLTRPLICDKWCTILNSEFKPLGSTPQRMKDRLKVQLKTQKSINQQLQSKEGPGEAVIFLNIECSRNTIPTEQMSFVRKFPDLSQVKKLIH</sequence>
<keyword evidence="2" id="KW-1185">Reference proteome</keyword>
<comment type="caution">
    <text evidence="1">The sequence shown here is derived from an EMBL/GenBank/DDBJ whole genome shotgun (WGS) entry which is preliminary data.</text>
</comment>
<protein>
    <submittedName>
        <fullName evidence="1">1358_t:CDS:1</fullName>
    </submittedName>
</protein>
<dbReference type="Proteomes" id="UP001153678">
    <property type="component" value="Unassembled WGS sequence"/>
</dbReference>
<feature type="non-terminal residue" evidence="1">
    <location>
        <position position="1"/>
    </location>
</feature>
<dbReference type="OrthoDB" id="2421611at2759"/>
<reference evidence="1" key="1">
    <citation type="submission" date="2022-08" db="EMBL/GenBank/DDBJ databases">
        <authorList>
            <person name="Kallberg Y."/>
            <person name="Tangrot J."/>
            <person name="Rosling A."/>
        </authorList>
    </citation>
    <scope>NUCLEOTIDE SEQUENCE</scope>
    <source>
        <strain evidence="1">Wild A</strain>
    </source>
</reference>
<dbReference type="AlphaFoldDB" id="A0A9W4SVS1"/>
<proteinExistence type="predicted"/>
<evidence type="ECO:0000313" key="2">
    <source>
        <dbReference type="Proteomes" id="UP001153678"/>
    </source>
</evidence>
<gene>
    <name evidence="1" type="ORF">FWILDA_LOCUS10964</name>
</gene>
<name>A0A9W4SVS1_9GLOM</name>
<accession>A0A9W4SVS1</accession>
<organism evidence="1 2">
    <name type="scientific">Funneliformis geosporum</name>
    <dbReference type="NCBI Taxonomy" id="1117311"/>
    <lineage>
        <taxon>Eukaryota</taxon>
        <taxon>Fungi</taxon>
        <taxon>Fungi incertae sedis</taxon>
        <taxon>Mucoromycota</taxon>
        <taxon>Glomeromycotina</taxon>
        <taxon>Glomeromycetes</taxon>
        <taxon>Glomerales</taxon>
        <taxon>Glomeraceae</taxon>
        <taxon>Funneliformis</taxon>
    </lineage>
</organism>